<gene>
    <name evidence="3" type="ORF">PXEA_LOCUS16578</name>
</gene>
<organism evidence="3 4">
    <name type="scientific">Protopolystoma xenopodis</name>
    <dbReference type="NCBI Taxonomy" id="117903"/>
    <lineage>
        <taxon>Eukaryota</taxon>
        <taxon>Metazoa</taxon>
        <taxon>Spiralia</taxon>
        <taxon>Lophotrochozoa</taxon>
        <taxon>Platyhelminthes</taxon>
        <taxon>Monogenea</taxon>
        <taxon>Polyopisthocotylea</taxon>
        <taxon>Polystomatidea</taxon>
        <taxon>Polystomatidae</taxon>
        <taxon>Protopolystoma</taxon>
    </lineage>
</organism>
<evidence type="ECO:0000256" key="2">
    <source>
        <dbReference type="SAM" id="SignalP"/>
    </source>
</evidence>
<name>A0A448WY73_9PLAT</name>
<sequence length="99" mass="11256">MCAHCRRISAHFVNFSFIRILVTQLVAKLELSLQLGPELAEEMMRFCCCAGRAMRLTQSADTEEDSLYGKRVGSVSSGLSCYRKDTRPDGRKRYNSRKC</sequence>
<keyword evidence="2" id="KW-0732">Signal</keyword>
<protein>
    <submittedName>
        <fullName evidence="3">Uncharacterized protein</fullName>
    </submittedName>
</protein>
<comment type="caution">
    <text evidence="3">The sequence shown here is derived from an EMBL/GenBank/DDBJ whole genome shotgun (WGS) entry which is preliminary data.</text>
</comment>
<feature type="signal peptide" evidence="2">
    <location>
        <begin position="1"/>
        <end position="23"/>
    </location>
</feature>
<proteinExistence type="predicted"/>
<evidence type="ECO:0000256" key="1">
    <source>
        <dbReference type="SAM" id="MobiDB-lite"/>
    </source>
</evidence>
<dbReference type="EMBL" id="CAAALY010060198">
    <property type="protein sequence ID" value="VEL23138.1"/>
    <property type="molecule type" value="Genomic_DNA"/>
</dbReference>
<feature type="chain" id="PRO_5019430385" evidence="2">
    <location>
        <begin position="24"/>
        <end position="99"/>
    </location>
</feature>
<dbReference type="Proteomes" id="UP000784294">
    <property type="component" value="Unassembled WGS sequence"/>
</dbReference>
<feature type="region of interest" description="Disordered" evidence="1">
    <location>
        <begin position="77"/>
        <end position="99"/>
    </location>
</feature>
<accession>A0A448WY73</accession>
<feature type="compositionally biased region" description="Basic and acidic residues" evidence="1">
    <location>
        <begin position="82"/>
        <end position="92"/>
    </location>
</feature>
<dbReference type="AlphaFoldDB" id="A0A448WY73"/>
<reference evidence="3" key="1">
    <citation type="submission" date="2018-11" db="EMBL/GenBank/DDBJ databases">
        <authorList>
            <consortium name="Pathogen Informatics"/>
        </authorList>
    </citation>
    <scope>NUCLEOTIDE SEQUENCE</scope>
</reference>
<keyword evidence="4" id="KW-1185">Reference proteome</keyword>
<evidence type="ECO:0000313" key="4">
    <source>
        <dbReference type="Proteomes" id="UP000784294"/>
    </source>
</evidence>
<evidence type="ECO:0000313" key="3">
    <source>
        <dbReference type="EMBL" id="VEL23138.1"/>
    </source>
</evidence>